<dbReference type="Proteomes" id="UP000004688">
    <property type="component" value="Chromosome"/>
</dbReference>
<proteinExistence type="predicted"/>
<gene>
    <name evidence="1" type="ORF">OA238_c15250</name>
</gene>
<dbReference type="AlphaFoldDB" id="M9RGC3"/>
<dbReference type="EMBL" id="CP003742">
    <property type="protein sequence ID" value="AGI71664.1"/>
    <property type="molecule type" value="Genomic_DNA"/>
</dbReference>
<name>M9RGC3_9RHOB</name>
<dbReference type="KEGG" id="oar:OA238_c15250"/>
<accession>M9RGC3</accession>
<reference evidence="1 2" key="1">
    <citation type="journal article" date="2013" name="PLoS ONE">
        <title>Poles Apart: Arctic and Antarctic Octadecabacter strains Share High Genome Plasticity and a New Type of Xanthorhodopsin.</title>
        <authorList>
            <person name="Vollmers J."/>
            <person name="Voget S."/>
            <person name="Dietrich S."/>
            <person name="Gollnow K."/>
            <person name="Smits M."/>
            <person name="Meyer K."/>
            <person name="Brinkhoff T."/>
            <person name="Simon M."/>
            <person name="Daniel R."/>
        </authorList>
    </citation>
    <scope>NUCLEOTIDE SEQUENCE [LARGE SCALE GENOMIC DNA]</scope>
    <source>
        <strain evidence="1 2">238</strain>
    </source>
</reference>
<organism evidence="1 2">
    <name type="scientific">Octadecabacter arcticus 238</name>
    <dbReference type="NCBI Taxonomy" id="391616"/>
    <lineage>
        <taxon>Bacteria</taxon>
        <taxon>Pseudomonadati</taxon>
        <taxon>Pseudomonadota</taxon>
        <taxon>Alphaproteobacteria</taxon>
        <taxon>Rhodobacterales</taxon>
        <taxon>Roseobacteraceae</taxon>
        <taxon>Octadecabacter</taxon>
    </lineage>
</organism>
<evidence type="ECO:0000313" key="2">
    <source>
        <dbReference type="Proteomes" id="UP000004688"/>
    </source>
</evidence>
<evidence type="ECO:0000313" key="1">
    <source>
        <dbReference type="EMBL" id="AGI71664.1"/>
    </source>
</evidence>
<dbReference type="HOGENOM" id="CLU_766902_0_0_5"/>
<protein>
    <submittedName>
        <fullName evidence="1">Uncharacterized protein</fullName>
    </submittedName>
</protein>
<keyword evidence="2" id="KW-1185">Reference proteome</keyword>
<sequence>MLAIVISATTAFAQEFSDEAKMQMEAAGARLTEATTTADRVAALREIEAIASANPDAPDARLLATMLGQQAMIESGPADLVDALGVLASAGENTDVNTYAAIIGPLMSTVAEMQENHTLLGATAIALDDAINNLNAVADKIGLPSIADTISEASGIEGLGSTVTDTLGNLAKFAELVRSNPDVAAMDEATAKEFVDTFTSLMTLGGRVTISAPLTIAVRDSLVWNQQMFGESAKALNLVADAMATGHLDQEAYGEISDRLNVLSRGPWGSDTAKDVLKSICDAIPLFGKWCGDAFKLAEQLIGGECGAISCDCENVGGGIMRGPLLVSCRLQEQTVIAQCRATPPVVGNCDPGAMGPGATN</sequence>